<dbReference type="SMART" id="SM00228">
    <property type="entry name" value="PDZ"/>
    <property type="match status" value="1"/>
</dbReference>
<dbReference type="CDD" id="cd23081">
    <property type="entry name" value="cpPDZ_EcRseP-like"/>
    <property type="match status" value="1"/>
</dbReference>
<evidence type="ECO:0000256" key="10">
    <source>
        <dbReference type="ARBA" id="ARBA00023136"/>
    </source>
</evidence>
<evidence type="ECO:0000259" key="12">
    <source>
        <dbReference type="SMART" id="SM00228"/>
    </source>
</evidence>
<dbReference type="RefSeq" id="WP_307346204.1">
    <property type="nucleotide sequence ID" value="NZ_JAUSVS010000001.1"/>
</dbReference>
<feature type="transmembrane region" description="Helical" evidence="11">
    <location>
        <begin position="323"/>
        <end position="345"/>
    </location>
</feature>
<keyword evidence="9" id="KW-0482">Metalloprotease</keyword>
<dbReference type="Proteomes" id="UP001228905">
    <property type="component" value="Unassembled WGS sequence"/>
</dbReference>
<keyword evidence="14" id="KW-1185">Reference proteome</keyword>
<proteinExistence type="inferred from homology"/>
<keyword evidence="6 13" id="KW-0378">Hydrolase</keyword>
<gene>
    <name evidence="13" type="ORF">QO010_000772</name>
</gene>
<evidence type="ECO:0000256" key="8">
    <source>
        <dbReference type="ARBA" id="ARBA00022989"/>
    </source>
</evidence>
<keyword evidence="10 11" id="KW-0472">Membrane</keyword>
<evidence type="ECO:0000256" key="6">
    <source>
        <dbReference type="ARBA" id="ARBA00022801"/>
    </source>
</evidence>
<comment type="similarity">
    <text evidence="3">Belongs to the peptidase M50B family.</text>
</comment>
<evidence type="ECO:0000256" key="1">
    <source>
        <dbReference type="ARBA" id="ARBA00001947"/>
    </source>
</evidence>
<dbReference type="InterPro" id="IPR004387">
    <property type="entry name" value="Pept_M50_Zn"/>
</dbReference>
<sequence length="405" mass="44182">MHLLQNIFLFIVPFLLVITVVVTVHEFGHFLMAKRFGVAIDRFSIGFGRAVFARTDRDGVEWRIGWLPLGGYVRFAGDENAASVPDKEDLESLREHIVEEQGAAAVSRYYHFKPVWQRALIAVAGPSANFALAILLFAGLAMVFGQVRQDARVGSVEPGSVAATVGFKSDDLILSMDGRPVRDFSDLPPYVGLRTGVPIRFEVQRGDQLLNITATPRKTTIEDKVAGRHTQGLLGLNGPLFKGPYTHHVRYNPIEAVGVGVNQTWRTVATTSFYLGRLITGKTSPDQLSGMIGMANATSALTKESVEGTKTFGQAALSVSANLLALIAFLSVGIGFMNLMPIPVLDGGHLVFYAYEAVARRPLAASIQAVGYRLGLALLVGFMLFAGWNDLHRYDVFKKLGELLF</sequence>
<feature type="transmembrane region" description="Helical" evidence="11">
    <location>
        <begin position="119"/>
        <end position="144"/>
    </location>
</feature>
<organism evidence="13 14">
    <name type="scientific">Caulobacter ginsengisoli</name>
    <dbReference type="NCBI Taxonomy" id="400775"/>
    <lineage>
        <taxon>Bacteria</taxon>
        <taxon>Pseudomonadati</taxon>
        <taxon>Pseudomonadota</taxon>
        <taxon>Alphaproteobacteria</taxon>
        <taxon>Caulobacterales</taxon>
        <taxon>Caulobacteraceae</taxon>
        <taxon>Caulobacter</taxon>
    </lineage>
</organism>
<dbReference type="InterPro" id="IPR041489">
    <property type="entry name" value="PDZ_6"/>
</dbReference>
<comment type="cofactor">
    <cofactor evidence="1">
        <name>Zn(2+)</name>
        <dbReference type="ChEBI" id="CHEBI:29105"/>
    </cofactor>
</comment>
<evidence type="ECO:0000256" key="11">
    <source>
        <dbReference type="SAM" id="Phobius"/>
    </source>
</evidence>
<evidence type="ECO:0000256" key="7">
    <source>
        <dbReference type="ARBA" id="ARBA00022833"/>
    </source>
</evidence>
<evidence type="ECO:0000256" key="2">
    <source>
        <dbReference type="ARBA" id="ARBA00004141"/>
    </source>
</evidence>
<dbReference type="InterPro" id="IPR001478">
    <property type="entry name" value="PDZ"/>
</dbReference>
<dbReference type="GO" id="GO:0006508">
    <property type="term" value="P:proteolysis"/>
    <property type="evidence" value="ECO:0007669"/>
    <property type="project" value="UniProtKB-KW"/>
</dbReference>
<feature type="transmembrane region" description="Helical" evidence="11">
    <location>
        <begin position="7"/>
        <end position="25"/>
    </location>
</feature>
<dbReference type="GO" id="GO:0008233">
    <property type="term" value="F:peptidase activity"/>
    <property type="evidence" value="ECO:0007669"/>
    <property type="project" value="UniProtKB-KW"/>
</dbReference>
<dbReference type="CDD" id="cd06163">
    <property type="entry name" value="S2P-M50_PDZ_RseP-like"/>
    <property type="match status" value="1"/>
</dbReference>
<dbReference type="SUPFAM" id="SSF50156">
    <property type="entry name" value="PDZ domain-like"/>
    <property type="match status" value="1"/>
</dbReference>
<reference evidence="13 14" key="1">
    <citation type="submission" date="2023-07" db="EMBL/GenBank/DDBJ databases">
        <title>Genomic Encyclopedia of Type Strains, Phase IV (KMG-IV): sequencing the most valuable type-strain genomes for metagenomic binning, comparative biology and taxonomic classification.</title>
        <authorList>
            <person name="Goeker M."/>
        </authorList>
    </citation>
    <scope>NUCLEOTIDE SEQUENCE [LARGE SCALE GENOMIC DNA]</scope>
    <source>
        <strain evidence="13 14">DSM 18695</strain>
    </source>
</reference>
<evidence type="ECO:0000256" key="3">
    <source>
        <dbReference type="ARBA" id="ARBA00007931"/>
    </source>
</evidence>
<evidence type="ECO:0000313" key="13">
    <source>
        <dbReference type="EMBL" id="MDQ0463024.1"/>
    </source>
</evidence>
<name>A0ABU0IM33_9CAUL</name>
<dbReference type="Pfam" id="PF02163">
    <property type="entry name" value="Peptidase_M50"/>
    <property type="match status" value="1"/>
</dbReference>
<dbReference type="InterPro" id="IPR036034">
    <property type="entry name" value="PDZ_sf"/>
</dbReference>
<evidence type="ECO:0000256" key="9">
    <source>
        <dbReference type="ARBA" id="ARBA00023049"/>
    </source>
</evidence>
<comment type="caution">
    <text evidence="13">The sequence shown here is derived from an EMBL/GenBank/DDBJ whole genome shotgun (WGS) entry which is preliminary data.</text>
</comment>
<dbReference type="EC" id="3.4.24.-" evidence="13"/>
<keyword evidence="7" id="KW-0862">Zinc</keyword>
<evidence type="ECO:0000313" key="14">
    <source>
        <dbReference type="Proteomes" id="UP001228905"/>
    </source>
</evidence>
<keyword evidence="4 13" id="KW-0645">Protease</keyword>
<dbReference type="Gene3D" id="2.30.42.10">
    <property type="match status" value="1"/>
</dbReference>
<protein>
    <submittedName>
        <fullName evidence="13">Regulator of sigma E protease</fullName>
        <ecNumber evidence="13">3.4.24.-</ecNumber>
    </submittedName>
</protein>
<feature type="transmembrane region" description="Helical" evidence="11">
    <location>
        <begin position="365"/>
        <end position="388"/>
    </location>
</feature>
<dbReference type="PANTHER" id="PTHR42837">
    <property type="entry name" value="REGULATOR OF SIGMA-E PROTEASE RSEP"/>
    <property type="match status" value="1"/>
</dbReference>
<keyword evidence="8 11" id="KW-1133">Transmembrane helix</keyword>
<dbReference type="EMBL" id="JAUSVS010000001">
    <property type="protein sequence ID" value="MDQ0463024.1"/>
    <property type="molecule type" value="Genomic_DNA"/>
</dbReference>
<accession>A0ABU0IM33</accession>
<keyword evidence="5 11" id="KW-0812">Transmembrane</keyword>
<dbReference type="PANTHER" id="PTHR42837:SF2">
    <property type="entry name" value="MEMBRANE METALLOPROTEASE ARASP2, CHLOROPLASTIC-RELATED"/>
    <property type="match status" value="1"/>
</dbReference>
<evidence type="ECO:0000256" key="4">
    <source>
        <dbReference type="ARBA" id="ARBA00022670"/>
    </source>
</evidence>
<dbReference type="Pfam" id="PF17820">
    <property type="entry name" value="PDZ_6"/>
    <property type="match status" value="1"/>
</dbReference>
<evidence type="ECO:0000256" key="5">
    <source>
        <dbReference type="ARBA" id="ARBA00022692"/>
    </source>
</evidence>
<dbReference type="InterPro" id="IPR008915">
    <property type="entry name" value="Peptidase_M50"/>
</dbReference>
<feature type="domain" description="PDZ" evidence="12">
    <location>
        <begin position="138"/>
        <end position="207"/>
    </location>
</feature>
<comment type="subcellular location">
    <subcellularLocation>
        <location evidence="2">Membrane</location>
        <topology evidence="2">Multi-pass membrane protein</topology>
    </subcellularLocation>
</comment>